<dbReference type="InterPro" id="IPR011013">
    <property type="entry name" value="Gal_mutarotase_sf_dom"/>
</dbReference>
<dbReference type="SUPFAM" id="SSF74650">
    <property type="entry name" value="Galactose mutarotase-like"/>
    <property type="match status" value="1"/>
</dbReference>
<accession>A0ABY9B437</accession>
<feature type="domain" description="Glycoside hydrolase family 31 N-terminal" evidence="4">
    <location>
        <begin position="57"/>
        <end position="177"/>
    </location>
</feature>
<dbReference type="SUPFAM" id="SSF51445">
    <property type="entry name" value="(Trans)glycosidases"/>
    <property type="match status" value="1"/>
</dbReference>
<evidence type="ECO:0000259" key="5">
    <source>
        <dbReference type="Pfam" id="PF21365"/>
    </source>
</evidence>
<dbReference type="InterPro" id="IPR051816">
    <property type="entry name" value="Glycosyl_Hydrolase_31"/>
</dbReference>
<dbReference type="InterPro" id="IPR025887">
    <property type="entry name" value="Glyco_hydro_31_N_dom"/>
</dbReference>
<dbReference type="RefSeq" id="WP_341469697.1">
    <property type="nucleotide sequence ID" value="NZ_CP128399.1"/>
</dbReference>
<proteinExistence type="inferred from homology"/>
<name>A0ABY9B437_9CHLR</name>
<evidence type="ECO:0000259" key="4">
    <source>
        <dbReference type="Pfam" id="PF13802"/>
    </source>
</evidence>
<dbReference type="Gene3D" id="3.20.20.80">
    <property type="entry name" value="Glycosidases"/>
    <property type="match status" value="1"/>
</dbReference>
<dbReference type="Gene3D" id="2.60.40.1180">
    <property type="entry name" value="Golgi alpha-mannosidase II"/>
    <property type="match status" value="1"/>
</dbReference>
<dbReference type="Proteomes" id="UP001431572">
    <property type="component" value="Chromosome 1"/>
</dbReference>
<feature type="domain" description="Glycoside hydrolase family 31 TIM barrel" evidence="3">
    <location>
        <begin position="223"/>
        <end position="557"/>
    </location>
</feature>
<dbReference type="PANTHER" id="PTHR43863:SF2">
    <property type="entry name" value="MALTASE-GLUCOAMYLASE"/>
    <property type="match status" value="1"/>
</dbReference>
<comment type="similarity">
    <text evidence="1 2">Belongs to the glycosyl hydrolase 31 family.</text>
</comment>
<sequence length="656" mass="75244">MVGVFAMEEKRLIWRSGYETLWLEPWGKNSLRVRSSLNRINPTSLSALLEPQSDECSIAIGLKEAIIQNGLLTAKLSDEGRISFYHSESEVELLSELSGALNTLPGRSYKDLHEDNFQIEARFKAYEGEHIFGLGQHQHGLLDQKGCVIDLMQRNTEVTIPFYVSNRMYGFLWNNPTLGRVEFGKTTTRWVANCTSQLDYFVTAGNSYYEIMAQYAGATGFAPILPEWAVGFWQSKLRYTSQAEVMEIATEYKRRGLPLAGIIIDAYHWTRMGDMQFDPTYWSDPAGMVRELEEMGIKVMVSIWPHLNTASRNYAEMLERGLFVRTKRGVNGVNLFRDIESPHPIFFPLYDPSNPEARHYFWEQVRDGYYNNGVKSWWLDACEPEITNFDYDNLVYYAGDGKQIGCMYPYLHQQTFYEGMRAVGEDEIFLLSRSAWAGSQRWGTVVWSGDIPPTFESLRAQVTAGLNIAMSGIPWWTTDIGGFLGGNLDSPEYRELIVRWFQYGVFCPIFRLHGFREPYNETKATGAPNEVWSFGEEAYEIISGLLHLRERLKPYLMEQMRKAHEQGTPPMRPMFFDFPADSQCYEIDDQFLFGADILIAPVLAANIRKRHVYLPIGVDWREVATGKVYRGGQSIEVEAPLERIPLFVRASRDIAL</sequence>
<evidence type="ECO:0000256" key="1">
    <source>
        <dbReference type="ARBA" id="ARBA00007806"/>
    </source>
</evidence>
<organism evidence="6 7">
    <name type="scientific">Candidatus Chlorohelix allophototropha</name>
    <dbReference type="NCBI Taxonomy" id="3003348"/>
    <lineage>
        <taxon>Bacteria</taxon>
        <taxon>Bacillati</taxon>
        <taxon>Chloroflexota</taxon>
        <taxon>Chloroflexia</taxon>
        <taxon>Candidatus Chloroheliales</taxon>
        <taxon>Candidatus Chloroheliaceae</taxon>
        <taxon>Candidatus Chlorohelix</taxon>
    </lineage>
</organism>
<feature type="domain" description="Glycosyl hydrolase family 31 C-terminal" evidence="5">
    <location>
        <begin position="567"/>
        <end position="650"/>
    </location>
</feature>
<dbReference type="InterPro" id="IPR048395">
    <property type="entry name" value="Glyco_hydro_31_C"/>
</dbReference>
<dbReference type="Pfam" id="PF21365">
    <property type="entry name" value="Glyco_hydro_31_3rd"/>
    <property type="match status" value="1"/>
</dbReference>
<dbReference type="CDD" id="cd06591">
    <property type="entry name" value="GH31_xylosidase_XylS"/>
    <property type="match status" value="1"/>
</dbReference>
<dbReference type="InterPro" id="IPR000322">
    <property type="entry name" value="Glyco_hydro_31_TIM"/>
</dbReference>
<gene>
    <name evidence="6" type="ORF">OZ401_001086</name>
</gene>
<dbReference type="InterPro" id="IPR017853">
    <property type="entry name" value="GH"/>
</dbReference>
<dbReference type="Pfam" id="PF01055">
    <property type="entry name" value="Glyco_hydro_31_2nd"/>
    <property type="match status" value="1"/>
</dbReference>
<dbReference type="SUPFAM" id="SSF51011">
    <property type="entry name" value="Glycosyl hydrolase domain"/>
    <property type="match status" value="1"/>
</dbReference>
<dbReference type="CDD" id="cd14752">
    <property type="entry name" value="GH31_N"/>
    <property type="match status" value="1"/>
</dbReference>
<evidence type="ECO:0008006" key="8">
    <source>
        <dbReference type="Google" id="ProtNLM"/>
    </source>
</evidence>
<dbReference type="EMBL" id="CP128399">
    <property type="protein sequence ID" value="WJW67807.1"/>
    <property type="molecule type" value="Genomic_DNA"/>
</dbReference>
<dbReference type="PANTHER" id="PTHR43863">
    <property type="entry name" value="HYDROLASE, PUTATIVE (AFU_ORTHOLOGUE AFUA_1G03140)-RELATED"/>
    <property type="match status" value="1"/>
</dbReference>
<keyword evidence="2" id="KW-0326">Glycosidase</keyword>
<dbReference type="Pfam" id="PF13802">
    <property type="entry name" value="Gal_mutarotas_2"/>
    <property type="match status" value="1"/>
</dbReference>
<dbReference type="Gene3D" id="2.60.40.1760">
    <property type="entry name" value="glycosyl hydrolase (family 31)"/>
    <property type="match status" value="1"/>
</dbReference>
<reference evidence="6" key="1">
    <citation type="journal article" date="2024" name="Nature">
        <title>Anoxygenic phototroph of the Chloroflexota uses a type I reaction centre.</title>
        <authorList>
            <person name="Tsuji J.M."/>
            <person name="Shaw N.A."/>
            <person name="Nagashima S."/>
            <person name="Venkiteswaran J.J."/>
            <person name="Schiff S.L."/>
            <person name="Watanabe T."/>
            <person name="Fukui M."/>
            <person name="Hanada S."/>
            <person name="Tank M."/>
            <person name="Neufeld J.D."/>
        </authorList>
    </citation>
    <scope>NUCLEOTIDE SEQUENCE</scope>
    <source>
        <strain evidence="6">L227-S17</strain>
    </source>
</reference>
<evidence type="ECO:0000259" key="3">
    <source>
        <dbReference type="Pfam" id="PF01055"/>
    </source>
</evidence>
<evidence type="ECO:0000256" key="2">
    <source>
        <dbReference type="RuleBase" id="RU361185"/>
    </source>
</evidence>
<dbReference type="InterPro" id="IPR013780">
    <property type="entry name" value="Glyco_hydro_b"/>
</dbReference>
<protein>
    <recommendedName>
        <fullName evidence="8">Family 31 glucosidase</fullName>
    </recommendedName>
</protein>
<evidence type="ECO:0000313" key="7">
    <source>
        <dbReference type="Proteomes" id="UP001431572"/>
    </source>
</evidence>
<keyword evidence="2" id="KW-0378">Hydrolase</keyword>
<keyword evidence="7" id="KW-1185">Reference proteome</keyword>
<evidence type="ECO:0000313" key="6">
    <source>
        <dbReference type="EMBL" id="WJW67807.1"/>
    </source>
</evidence>